<name>A0A1H1VH91_9BRAD</name>
<dbReference type="PANTHER" id="PTHR39624">
    <property type="entry name" value="PROTEIN INVOLVED IN RIMO-MEDIATED BETA-METHYLTHIOLATION OF RIBOSOMAL PROTEIN S12 YCAO"/>
    <property type="match status" value="1"/>
</dbReference>
<evidence type="ECO:0000313" key="2">
    <source>
        <dbReference type="Proteomes" id="UP000243904"/>
    </source>
</evidence>
<dbReference type="InterPro" id="IPR036102">
    <property type="entry name" value="OsmC/Ohrsf"/>
</dbReference>
<keyword evidence="2" id="KW-1185">Reference proteome</keyword>
<dbReference type="InterPro" id="IPR003718">
    <property type="entry name" value="OsmC/Ohr_fam"/>
</dbReference>
<dbReference type="Gene3D" id="3.30.300.20">
    <property type="match status" value="1"/>
</dbReference>
<organism evidence="1 2">
    <name type="scientific">Bradyrhizobium canariense</name>
    <dbReference type="NCBI Taxonomy" id="255045"/>
    <lineage>
        <taxon>Bacteria</taxon>
        <taxon>Pseudomonadati</taxon>
        <taxon>Pseudomonadota</taxon>
        <taxon>Alphaproteobacteria</taxon>
        <taxon>Hyphomicrobiales</taxon>
        <taxon>Nitrobacteraceae</taxon>
        <taxon>Bradyrhizobium</taxon>
    </lineage>
</organism>
<dbReference type="EMBL" id="LT629750">
    <property type="protein sequence ID" value="SDS84055.1"/>
    <property type="molecule type" value="Genomic_DNA"/>
</dbReference>
<evidence type="ECO:0000313" key="1">
    <source>
        <dbReference type="EMBL" id="SDS84055.1"/>
    </source>
</evidence>
<dbReference type="Pfam" id="PF02566">
    <property type="entry name" value="OsmC"/>
    <property type="match status" value="1"/>
</dbReference>
<dbReference type="RefSeq" id="WP_146688094.1">
    <property type="nucleotide sequence ID" value="NZ_LT629750.1"/>
</dbReference>
<sequence length="151" mass="16057">MTIIEDGIGGAEPITGNDITTVSAVTTSTDGRFIVDANGKHFVSDTRASIGGPGEAVQAGELLLSALASCGLGLIQTHARSQAIELGEVGVTATFKRHADDPTRYEYIRLVVALEDRISRETGDACLKHFSDNCPIYNTLRRGGPISIERK</sequence>
<dbReference type="InterPro" id="IPR015946">
    <property type="entry name" value="KH_dom-like_a/b"/>
</dbReference>
<reference evidence="2" key="1">
    <citation type="submission" date="2016-10" db="EMBL/GenBank/DDBJ databases">
        <authorList>
            <person name="Varghese N."/>
            <person name="Submissions S."/>
        </authorList>
    </citation>
    <scope>NUCLEOTIDE SEQUENCE [LARGE SCALE GENOMIC DNA]</scope>
    <source>
        <strain evidence="2">GAS369</strain>
    </source>
</reference>
<dbReference type="Proteomes" id="UP000243904">
    <property type="component" value="Chromosome I"/>
</dbReference>
<dbReference type="SUPFAM" id="SSF82784">
    <property type="entry name" value="OsmC-like"/>
    <property type="match status" value="1"/>
</dbReference>
<proteinExistence type="predicted"/>
<dbReference type="PANTHER" id="PTHR39624:SF2">
    <property type="entry name" value="OSMC-LIKE PROTEIN"/>
    <property type="match status" value="1"/>
</dbReference>
<accession>A0A1H1VH91</accession>
<gene>
    <name evidence="1" type="ORF">SAMN05444158_3408</name>
</gene>
<protein>
    <submittedName>
        <fullName evidence="1">Uncharacterized OsmC-related protein</fullName>
    </submittedName>
</protein>
<dbReference type="AlphaFoldDB" id="A0A1H1VH91"/>